<dbReference type="AlphaFoldDB" id="A0A0V1I447"/>
<sequence>MRTLRGIVFEWRKILKEPIRQTAAFQYLMKQYRKHQVAERDVCKNSKQLKSLADTYLIYLQSTRMLKQLEDKYYHKTGVTTEEAAAKVVYPAWFPNKWLLMLQFMNNVIITLSMACQRRLLDLSSLIICKSEQNGISESVDRIFPLTNPFHYFHYIFIAV</sequence>
<organism evidence="3 4">
    <name type="scientific">Trichinella zimbabwensis</name>
    <dbReference type="NCBI Taxonomy" id="268475"/>
    <lineage>
        <taxon>Eukaryota</taxon>
        <taxon>Metazoa</taxon>
        <taxon>Ecdysozoa</taxon>
        <taxon>Nematoda</taxon>
        <taxon>Enoplea</taxon>
        <taxon>Dorylaimia</taxon>
        <taxon>Trichinellida</taxon>
        <taxon>Trichinellidae</taxon>
        <taxon>Trichinella</taxon>
    </lineage>
</organism>
<evidence type="ECO:0000256" key="2">
    <source>
        <dbReference type="ARBA" id="ARBA00013846"/>
    </source>
</evidence>
<protein>
    <recommendedName>
        <fullName evidence="2">Protein FMC1 homolog</fullName>
    </recommendedName>
</protein>
<comment type="caution">
    <text evidence="3">The sequence shown here is derived from an EMBL/GenBank/DDBJ whole genome shotgun (WGS) entry which is preliminary data.</text>
</comment>
<dbReference type="EMBL" id="JYDP01000006">
    <property type="protein sequence ID" value="KRZ17675.1"/>
    <property type="molecule type" value="Genomic_DNA"/>
</dbReference>
<dbReference type="PANTHER" id="PTHR31716">
    <property type="entry name" value="PROTEIN FMC1 HOMOLOG"/>
    <property type="match status" value="1"/>
</dbReference>
<evidence type="ECO:0000313" key="3">
    <source>
        <dbReference type="EMBL" id="KRZ17675.1"/>
    </source>
</evidence>
<evidence type="ECO:0000256" key="1">
    <source>
        <dbReference type="ARBA" id="ARBA00009058"/>
    </source>
</evidence>
<gene>
    <name evidence="3" type="ORF">T11_11354</name>
</gene>
<keyword evidence="4" id="KW-1185">Reference proteome</keyword>
<evidence type="ECO:0000313" key="4">
    <source>
        <dbReference type="Proteomes" id="UP000055024"/>
    </source>
</evidence>
<reference evidence="3 4" key="1">
    <citation type="submission" date="2015-01" db="EMBL/GenBank/DDBJ databases">
        <title>Evolution of Trichinella species and genotypes.</title>
        <authorList>
            <person name="Korhonen P.K."/>
            <person name="Edoardo P."/>
            <person name="Giuseppe L.R."/>
            <person name="Gasser R.B."/>
        </authorList>
    </citation>
    <scope>NUCLEOTIDE SEQUENCE [LARGE SCALE GENOMIC DNA]</scope>
    <source>
        <strain evidence="3">ISS1029</strain>
    </source>
</reference>
<dbReference type="Proteomes" id="UP000055024">
    <property type="component" value="Unassembled WGS sequence"/>
</dbReference>
<dbReference type="PANTHER" id="PTHR31716:SF1">
    <property type="entry name" value="PROTEIN FMC1 HOMOLOG"/>
    <property type="match status" value="1"/>
</dbReference>
<dbReference type="InterPro" id="IPR037667">
    <property type="entry name" value="FMC1_homologue"/>
</dbReference>
<dbReference type="OrthoDB" id="551431at2759"/>
<comment type="similarity">
    <text evidence="1">Belongs to the FMC1 family.</text>
</comment>
<name>A0A0V1I447_9BILA</name>
<dbReference type="GO" id="GO:0005739">
    <property type="term" value="C:mitochondrion"/>
    <property type="evidence" value="ECO:0007669"/>
    <property type="project" value="TreeGrafter"/>
</dbReference>
<proteinExistence type="inferred from homology"/>
<accession>A0A0V1I447</accession>